<dbReference type="CDD" id="cd00200">
    <property type="entry name" value="WD40"/>
    <property type="match status" value="1"/>
</dbReference>
<feature type="region of interest" description="Disordered" evidence="8">
    <location>
        <begin position="268"/>
        <end position="293"/>
    </location>
</feature>
<dbReference type="PRINTS" id="PR00320">
    <property type="entry name" value="GPROTEINBRPT"/>
</dbReference>
<dbReference type="InterPro" id="IPR036322">
    <property type="entry name" value="WD40_repeat_dom_sf"/>
</dbReference>
<dbReference type="InterPro" id="IPR020472">
    <property type="entry name" value="WD40_PAC1"/>
</dbReference>
<evidence type="ECO:0000256" key="5">
    <source>
        <dbReference type="ARBA" id="ARBA00022989"/>
    </source>
</evidence>
<feature type="domain" description="Polycystin cation channel PKD1/PKD2" evidence="10">
    <location>
        <begin position="792"/>
        <end position="923"/>
    </location>
</feature>
<evidence type="ECO:0000256" key="3">
    <source>
        <dbReference type="ARBA" id="ARBA00022692"/>
    </source>
</evidence>
<dbReference type="InterPro" id="IPR001680">
    <property type="entry name" value="WD40_rpt"/>
</dbReference>
<feature type="transmembrane region" description="Helical" evidence="9">
    <location>
        <begin position="629"/>
        <end position="648"/>
    </location>
</feature>
<accession>A0A9W7E3X0</accession>
<evidence type="ECO:0000256" key="7">
    <source>
        <dbReference type="PROSITE-ProRule" id="PRU00221"/>
    </source>
</evidence>
<dbReference type="SMART" id="SM00320">
    <property type="entry name" value="WD40"/>
    <property type="match status" value="7"/>
</dbReference>
<dbReference type="OrthoDB" id="284782at2759"/>
<dbReference type="GO" id="GO:0016020">
    <property type="term" value="C:membrane"/>
    <property type="evidence" value="ECO:0007669"/>
    <property type="project" value="UniProtKB-SubCell"/>
</dbReference>
<sequence>MSTSTSNPLTKSVEMRAQDIAAKAATYMPKALNSPMGSSPPQTKAPPISKASERAKKPWARTSFMMKKLREKERKNDDIPRREANADNTAGHSTECISYSNCGKYLASGGEDKAIHIYTSLSLNLMAHPFKCDSSVESLDFSQDGKLLCSGHKSGKITLWHLHYEGEEKHHGHSGQVKWTKKEDLEQHNGGVKAVKFSPDGKRLASGGSDTELIVWDMTSSENNRTFFHVKAKINAAVKAAEMKEKALSSLQSMSSFDLPSVFNTPKGKAEKRQTFMSASTRTAFGSSKHSERMSSQVEHFEKHKESITSISWDQNEDNQLLATGSKDNTVRVWDLQDEDNIETMILEGHTHDVRSVAFSPDGQSLASVGGGSMNDAGAEIRIWDMRGQMLGDEEQAAVIEGHEMGVTSVVWSDNGKMICTGSYDKTIRFWTVDNGKCYRVINSDAEVRALAAGKAQRYIAIGDNTGSVKRYHFTFPIEGYELKLHRAFKAGGLEMEKLLKRMIEDDNHPLENGGIYLIVEYLLHNTKGDDLKLLFDTIWTLLQEFDEEKTNDDPAEAKKAIEHFDKLDECLKSFFAHVQKFKPQLLKYLARNLEADGELQKVAETEIMRVAMDLYSRGGVLQIYYTEILIYCLYMMCFATSTVSLKFKHDMDMSTGATIEDRMALEVNEYILIVTSLYFMIREFFQIYKEFFQHGGLKDYILWVEHNIMLNVFMMASNATAIYFLVLTFTSDDPQEAWFKTFLFCSVGTLVMFALNTLGWWEFIDIVSPSGSLGIIVFFVRYGPGEYFDHLASAVAVVNWIKFLNVIRGLNKDIATFILMIEFILEDIFSFIFVQLIVMVMFGHALYLELAEKHMEFHDTISGSNPYLTIWATAQTLLKTLFGDFDSTVYTYDYVRLLFFAYMFMVIIIMLNVLIAIVGDSYGRAMAQSTQLFFKSRLLLIVEMKVTFKVFLKHFPTPETIQARLGRLTPGFIRGKVKRNAGIVIFNLEKGVDENDVWDDRMQEISDKVTEGLVGTFDKGQSDLTKCIEEVNTVRTNMMKAVEDQNEINTQMLENNEKLLESNAELQRVILLMNKKMELMDLHVLGKMKSLPLSKSQKSFGERVEKGLGGGKEKYQDL</sequence>
<keyword evidence="2 7" id="KW-0853">WD repeat</keyword>
<dbReference type="Pfam" id="PF08016">
    <property type="entry name" value="PKD_channel"/>
    <property type="match status" value="1"/>
</dbReference>
<dbReference type="Gene3D" id="2.130.10.10">
    <property type="entry name" value="YVTN repeat-like/Quinoprotein amine dehydrogenase"/>
    <property type="match status" value="2"/>
</dbReference>
<dbReference type="PROSITE" id="PS50294">
    <property type="entry name" value="WD_REPEATS_REGION"/>
    <property type="match status" value="3"/>
</dbReference>
<keyword evidence="6 9" id="KW-0472">Membrane</keyword>
<dbReference type="AlphaFoldDB" id="A0A9W7E3X0"/>
<comment type="caution">
    <text evidence="11">The sequence shown here is derived from an EMBL/GenBank/DDBJ whole genome shotgun (WGS) entry which is preliminary data.</text>
</comment>
<comment type="subcellular location">
    <subcellularLocation>
        <location evidence="1">Membrane</location>
        <topology evidence="1">Multi-pass membrane protein</topology>
    </subcellularLocation>
</comment>
<feature type="transmembrane region" description="Helical" evidence="9">
    <location>
        <begin position="742"/>
        <end position="762"/>
    </location>
</feature>
<keyword evidence="5 9" id="KW-1133">Transmembrane helix</keyword>
<protein>
    <recommendedName>
        <fullName evidence="10">Polycystin cation channel PKD1/PKD2 domain-containing protein</fullName>
    </recommendedName>
</protein>
<evidence type="ECO:0000256" key="4">
    <source>
        <dbReference type="ARBA" id="ARBA00022737"/>
    </source>
</evidence>
<dbReference type="InterPro" id="IPR015943">
    <property type="entry name" value="WD40/YVTN_repeat-like_dom_sf"/>
</dbReference>
<evidence type="ECO:0000313" key="12">
    <source>
        <dbReference type="Proteomes" id="UP001165122"/>
    </source>
</evidence>
<reference evidence="12" key="1">
    <citation type="journal article" date="2023" name="Commun. Biol.">
        <title>Genome analysis of Parmales, the sister group of diatoms, reveals the evolutionary specialization of diatoms from phago-mixotrophs to photoautotrophs.</title>
        <authorList>
            <person name="Ban H."/>
            <person name="Sato S."/>
            <person name="Yoshikawa S."/>
            <person name="Yamada K."/>
            <person name="Nakamura Y."/>
            <person name="Ichinomiya M."/>
            <person name="Sato N."/>
            <person name="Blanc-Mathieu R."/>
            <person name="Endo H."/>
            <person name="Kuwata A."/>
            <person name="Ogata H."/>
        </authorList>
    </citation>
    <scope>NUCLEOTIDE SEQUENCE [LARGE SCALE GENOMIC DNA]</scope>
    <source>
        <strain evidence="12">NIES 3700</strain>
    </source>
</reference>
<feature type="compositionally biased region" description="Basic and acidic residues" evidence="8">
    <location>
        <begin position="68"/>
        <end position="85"/>
    </location>
</feature>
<evidence type="ECO:0000313" key="11">
    <source>
        <dbReference type="EMBL" id="GMH61363.1"/>
    </source>
</evidence>
<feature type="transmembrane region" description="Helical" evidence="9">
    <location>
        <begin position="668"/>
        <end position="689"/>
    </location>
</feature>
<dbReference type="PROSITE" id="PS50082">
    <property type="entry name" value="WD_REPEATS_2"/>
    <property type="match status" value="3"/>
</dbReference>
<dbReference type="PANTHER" id="PTHR44129">
    <property type="entry name" value="WD REPEAT-CONTAINING PROTEIN POP1"/>
    <property type="match status" value="1"/>
</dbReference>
<feature type="transmembrane region" description="Helical" evidence="9">
    <location>
        <begin position="829"/>
        <end position="848"/>
    </location>
</feature>
<evidence type="ECO:0000256" key="8">
    <source>
        <dbReference type="SAM" id="MobiDB-lite"/>
    </source>
</evidence>
<feature type="region of interest" description="Disordered" evidence="8">
    <location>
        <begin position="26"/>
        <end position="61"/>
    </location>
</feature>
<dbReference type="EMBL" id="BRXW01000507">
    <property type="protein sequence ID" value="GMH61363.1"/>
    <property type="molecule type" value="Genomic_DNA"/>
</dbReference>
<evidence type="ECO:0000256" key="9">
    <source>
        <dbReference type="SAM" id="Phobius"/>
    </source>
</evidence>
<dbReference type="InterPro" id="IPR050349">
    <property type="entry name" value="WD_LIS1/nudF_dynein_reg"/>
</dbReference>
<evidence type="ECO:0000256" key="1">
    <source>
        <dbReference type="ARBA" id="ARBA00004141"/>
    </source>
</evidence>
<organism evidence="11 12">
    <name type="scientific">Triparma laevis f. longispina</name>
    <dbReference type="NCBI Taxonomy" id="1714387"/>
    <lineage>
        <taxon>Eukaryota</taxon>
        <taxon>Sar</taxon>
        <taxon>Stramenopiles</taxon>
        <taxon>Ochrophyta</taxon>
        <taxon>Bolidophyceae</taxon>
        <taxon>Parmales</taxon>
        <taxon>Triparmaceae</taxon>
        <taxon>Triparma</taxon>
    </lineage>
</organism>
<evidence type="ECO:0000256" key="2">
    <source>
        <dbReference type="ARBA" id="ARBA00022574"/>
    </source>
</evidence>
<dbReference type="SUPFAM" id="SSF50978">
    <property type="entry name" value="WD40 repeat-like"/>
    <property type="match status" value="1"/>
</dbReference>
<feature type="region of interest" description="Disordered" evidence="8">
    <location>
        <begin position="1100"/>
        <end position="1119"/>
    </location>
</feature>
<dbReference type="Proteomes" id="UP001165122">
    <property type="component" value="Unassembled WGS sequence"/>
</dbReference>
<dbReference type="Pfam" id="PF00400">
    <property type="entry name" value="WD40"/>
    <property type="match status" value="6"/>
</dbReference>
<keyword evidence="3 9" id="KW-0812">Transmembrane</keyword>
<feature type="transmembrane region" description="Helical" evidence="9">
    <location>
        <begin position="709"/>
        <end position="730"/>
    </location>
</feature>
<proteinExistence type="predicted"/>
<feature type="transmembrane region" description="Helical" evidence="9">
    <location>
        <begin position="898"/>
        <end position="919"/>
    </location>
</feature>
<evidence type="ECO:0000259" key="10">
    <source>
        <dbReference type="Pfam" id="PF08016"/>
    </source>
</evidence>
<feature type="compositionally biased region" description="Basic and acidic residues" evidence="8">
    <location>
        <begin position="1101"/>
        <end position="1119"/>
    </location>
</feature>
<feature type="region of interest" description="Disordered" evidence="8">
    <location>
        <begin position="68"/>
        <end position="87"/>
    </location>
</feature>
<dbReference type="InterPro" id="IPR013122">
    <property type="entry name" value="PKD1_2_channel"/>
</dbReference>
<feature type="repeat" description="WD" evidence="7">
    <location>
        <begin position="400"/>
        <end position="441"/>
    </location>
</feature>
<keyword evidence="12" id="KW-1185">Reference proteome</keyword>
<dbReference type="PROSITE" id="PS00678">
    <property type="entry name" value="WD_REPEATS_1"/>
    <property type="match status" value="2"/>
</dbReference>
<dbReference type="InterPro" id="IPR019775">
    <property type="entry name" value="WD40_repeat_CS"/>
</dbReference>
<feature type="repeat" description="WD" evidence="7">
    <location>
        <begin position="185"/>
        <end position="226"/>
    </location>
</feature>
<gene>
    <name evidence="11" type="ORF">TrLO_g8727</name>
</gene>
<keyword evidence="4" id="KW-0677">Repeat</keyword>
<name>A0A9W7E3X0_9STRA</name>
<feature type="repeat" description="WD" evidence="7">
    <location>
        <begin position="301"/>
        <end position="344"/>
    </location>
</feature>
<feature type="compositionally biased region" description="Polar residues" evidence="8">
    <location>
        <begin position="275"/>
        <end position="288"/>
    </location>
</feature>
<evidence type="ECO:0000256" key="6">
    <source>
        <dbReference type="ARBA" id="ARBA00023136"/>
    </source>
</evidence>